<dbReference type="InParanoid" id="A0A0D0CWT7"/>
<reference evidence="2 3" key="1">
    <citation type="submission" date="2014-04" db="EMBL/GenBank/DDBJ databases">
        <authorList>
            <consortium name="DOE Joint Genome Institute"/>
            <person name="Kuo A."/>
            <person name="Kohler A."/>
            <person name="Jargeat P."/>
            <person name="Nagy L.G."/>
            <person name="Floudas D."/>
            <person name="Copeland A."/>
            <person name="Barry K.W."/>
            <person name="Cichocki N."/>
            <person name="Veneault-Fourrey C."/>
            <person name="LaButti K."/>
            <person name="Lindquist E.A."/>
            <person name="Lipzen A."/>
            <person name="Lundell T."/>
            <person name="Morin E."/>
            <person name="Murat C."/>
            <person name="Sun H."/>
            <person name="Tunlid A."/>
            <person name="Henrissat B."/>
            <person name="Grigoriev I.V."/>
            <person name="Hibbett D.S."/>
            <person name="Martin F."/>
            <person name="Nordberg H.P."/>
            <person name="Cantor M.N."/>
            <person name="Hua S.X."/>
        </authorList>
    </citation>
    <scope>NUCLEOTIDE SEQUENCE [LARGE SCALE GENOMIC DNA]</scope>
    <source>
        <strain evidence="2 3">Ve08.2h10</strain>
    </source>
</reference>
<sequence length="150" mass="16789">MDATSANNILNATAKTIVDLLWGEVQEGEWVIAVGRMDNTMVRNNNTSCTMTARADVIPSIVIAVEQLIHPEAMVWPNWIGMIQWTHESVASHPWARQGTIVHTEYEFGDSSTNANEVEPMGAEEEEAGGAQILQMKMEEEDEEDVVYRR</sequence>
<proteinExistence type="predicted"/>
<keyword evidence="3" id="KW-1185">Reference proteome</keyword>
<feature type="region of interest" description="Disordered" evidence="1">
    <location>
        <begin position="110"/>
        <end position="129"/>
    </location>
</feature>
<gene>
    <name evidence="2" type="ORF">PAXRUDRAFT_22839</name>
</gene>
<dbReference type="EMBL" id="KN831668">
    <property type="protein sequence ID" value="KIK71784.1"/>
    <property type="molecule type" value="Genomic_DNA"/>
</dbReference>
<dbReference type="OrthoDB" id="2678504at2759"/>
<evidence type="ECO:0000256" key="1">
    <source>
        <dbReference type="SAM" id="MobiDB-lite"/>
    </source>
</evidence>
<dbReference type="AlphaFoldDB" id="A0A0D0CWT7"/>
<evidence type="ECO:0000313" key="3">
    <source>
        <dbReference type="Proteomes" id="UP000054538"/>
    </source>
</evidence>
<protein>
    <submittedName>
        <fullName evidence="2">Uncharacterized protein</fullName>
    </submittedName>
</protein>
<reference evidence="3" key="2">
    <citation type="submission" date="2015-01" db="EMBL/GenBank/DDBJ databases">
        <title>Evolutionary Origins and Diversification of the Mycorrhizal Mutualists.</title>
        <authorList>
            <consortium name="DOE Joint Genome Institute"/>
            <consortium name="Mycorrhizal Genomics Consortium"/>
            <person name="Kohler A."/>
            <person name="Kuo A."/>
            <person name="Nagy L.G."/>
            <person name="Floudas D."/>
            <person name="Copeland A."/>
            <person name="Barry K.W."/>
            <person name="Cichocki N."/>
            <person name="Veneault-Fourrey C."/>
            <person name="LaButti K."/>
            <person name="Lindquist E.A."/>
            <person name="Lipzen A."/>
            <person name="Lundell T."/>
            <person name="Morin E."/>
            <person name="Murat C."/>
            <person name="Riley R."/>
            <person name="Ohm R."/>
            <person name="Sun H."/>
            <person name="Tunlid A."/>
            <person name="Henrissat B."/>
            <person name="Grigoriev I.V."/>
            <person name="Hibbett D.S."/>
            <person name="Martin F."/>
        </authorList>
    </citation>
    <scope>NUCLEOTIDE SEQUENCE [LARGE SCALE GENOMIC DNA]</scope>
    <source>
        <strain evidence="3">Ve08.2h10</strain>
    </source>
</reference>
<evidence type="ECO:0000313" key="2">
    <source>
        <dbReference type="EMBL" id="KIK71784.1"/>
    </source>
</evidence>
<organism evidence="2 3">
    <name type="scientific">Paxillus rubicundulus Ve08.2h10</name>
    <dbReference type="NCBI Taxonomy" id="930991"/>
    <lineage>
        <taxon>Eukaryota</taxon>
        <taxon>Fungi</taxon>
        <taxon>Dikarya</taxon>
        <taxon>Basidiomycota</taxon>
        <taxon>Agaricomycotina</taxon>
        <taxon>Agaricomycetes</taxon>
        <taxon>Agaricomycetidae</taxon>
        <taxon>Boletales</taxon>
        <taxon>Paxilineae</taxon>
        <taxon>Paxillaceae</taxon>
        <taxon>Paxillus</taxon>
    </lineage>
</organism>
<dbReference type="HOGENOM" id="CLU_122965_0_0_1"/>
<accession>A0A0D0CWT7</accession>
<dbReference type="Proteomes" id="UP000054538">
    <property type="component" value="Unassembled WGS sequence"/>
</dbReference>
<name>A0A0D0CWT7_9AGAM</name>